<keyword evidence="2" id="KW-1133">Transmembrane helix</keyword>
<organism evidence="3 4">
    <name type="scientific">Serinibacter salmoneus</name>
    <dbReference type="NCBI Taxonomy" id="556530"/>
    <lineage>
        <taxon>Bacteria</taxon>
        <taxon>Bacillati</taxon>
        <taxon>Actinomycetota</taxon>
        <taxon>Actinomycetes</taxon>
        <taxon>Micrococcales</taxon>
        <taxon>Beutenbergiaceae</taxon>
        <taxon>Serinibacter</taxon>
    </lineage>
</organism>
<feature type="transmembrane region" description="Helical" evidence="2">
    <location>
        <begin position="888"/>
        <end position="909"/>
    </location>
</feature>
<evidence type="ECO:0000256" key="2">
    <source>
        <dbReference type="SAM" id="Phobius"/>
    </source>
</evidence>
<proteinExistence type="predicted"/>
<dbReference type="Proteomes" id="UP000224915">
    <property type="component" value="Unassembled WGS sequence"/>
</dbReference>
<dbReference type="OrthoDB" id="3719151at2"/>
<dbReference type="AlphaFoldDB" id="A0A2A9D143"/>
<keyword evidence="2" id="KW-0472">Membrane</keyword>
<evidence type="ECO:0000313" key="4">
    <source>
        <dbReference type="Proteomes" id="UP000224915"/>
    </source>
</evidence>
<feature type="transmembrane region" description="Helical" evidence="2">
    <location>
        <begin position="840"/>
        <end position="868"/>
    </location>
</feature>
<dbReference type="EMBL" id="PDJD01000001">
    <property type="protein sequence ID" value="PFG20397.1"/>
    <property type="molecule type" value="Genomic_DNA"/>
</dbReference>
<sequence>MRRLLLRSLLAQRALVACVLLVLLATATGLAAWPRLAEAARGTVVSDAVARSSPLVRDVQGVTTLAAPTTDPATDPAAGAAAGTAPDNAPWDGVLSALEEGREAADEPLRGVLAPARVVLSTEPVPIQAPPGTDIAQAALGLGAGPELTAEADLVEGQWPTPGALPTPEELAAQSQAHLEETGEDATRADLGIPWSLPVALPAASAQALGWEVGQEREGPYAEWFTLHLVGTYELTGPISEHVALLAGPREIDDLNTGLSVTALAALDPADWRAVQPWTGEADLTAWYGVDADAVADTDPDLLAAQLRRFTAAPITITDAGNQARLPLNSELAAVLDDAARRTAGANAAATATATGPVGVAGAVVLLALGLLHRRRAPVWALVRARGAHPARIRAALAREGLALGVPAAALGWGLALALTGSGASAGGVAGWAGPAALALLPALAALVAPVPVSLRPPRRDLRAAGWVRDGVILAVAALAASRLLTEGADSAESAGGAAGAMVEGADVLVVLAPLLLALAAVVLLLRVAPWLLRLPAALISRRGSVGDVVGSARAARDPALGLASLLAVVVAASTAVLATSTLAALREQVTSAAWQEIGAEVRISGPELTPVLTEMREVEGVRALTPVATVRPAILAGAQSMRTTLYLVDSAALAEGSAAQRSDAWRGALADLTPAEAGTPPVLVGPAMSLGSAMELTWATAGTTAVRPVTGPTALPGIDATGTWVLADLAAAPPGIVEDARTTLALVDLEDGADAAVVAEQLAEVSGGLAQVAESEVAAVLGAGEVRLLESALAVAVAAGGLLGLGALVLVVLAGAPARALVGRRLRVLGATRAQVRRLAAWDILPVSVPAVVVGAGLGAVLAPAVWRALDLGALAGAAPTWPGGVGGSLLVVLGCALAVLLVVATFVGRIGTAPSSAAPRNEEE</sequence>
<feature type="transmembrane region" description="Helical" evidence="2">
    <location>
        <begin position="794"/>
        <end position="819"/>
    </location>
</feature>
<evidence type="ECO:0000256" key="1">
    <source>
        <dbReference type="SAM" id="MobiDB-lite"/>
    </source>
</evidence>
<feature type="region of interest" description="Disordered" evidence="1">
    <location>
        <begin position="66"/>
        <end position="88"/>
    </location>
</feature>
<keyword evidence="4" id="KW-1185">Reference proteome</keyword>
<reference evidence="3 4" key="1">
    <citation type="submission" date="2017-10" db="EMBL/GenBank/DDBJ databases">
        <title>Sequencing the genomes of 1000 actinobacteria strains.</title>
        <authorList>
            <person name="Klenk H.-P."/>
        </authorList>
    </citation>
    <scope>NUCLEOTIDE SEQUENCE [LARGE SCALE GENOMIC DNA]</scope>
    <source>
        <strain evidence="3 4">DSM 21801</strain>
    </source>
</reference>
<feature type="transmembrane region" description="Helical" evidence="2">
    <location>
        <begin position="432"/>
        <end position="455"/>
    </location>
</feature>
<feature type="transmembrane region" description="Helical" evidence="2">
    <location>
        <begin position="506"/>
        <end position="533"/>
    </location>
</feature>
<evidence type="ECO:0000313" key="3">
    <source>
        <dbReference type="EMBL" id="PFG20397.1"/>
    </source>
</evidence>
<feature type="transmembrane region" description="Helical" evidence="2">
    <location>
        <begin position="402"/>
        <end position="420"/>
    </location>
</feature>
<accession>A0A2A9D143</accession>
<feature type="transmembrane region" description="Helical" evidence="2">
    <location>
        <begin position="348"/>
        <end position="372"/>
    </location>
</feature>
<name>A0A2A9D143_9MICO</name>
<keyword evidence="2" id="KW-0812">Transmembrane</keyword>
<dbReference type="RefSeq" id="WP_098469388.1">
    <property type="nucleotide sequence ID" value="NZ_PDJD01000001.1"/>
</dbReference>
<comment type="caution">
    <text evidence="3">The sequence shown here is derived from an EMBL/GenBank/DDBJ whole genome shotgun (WGS) entry which is preliminary data.</text>
</comment>
<gene>
    <name evidence="3" type="ORF">ATL40_1995</name>
</gene>
<protein>
    <submittedName>
        <fullName evidence="3">Putative ABC transport system permease protein</fullName>
    </submittedName>
</protein>